<comment type="caution">
    <text evidence="3">The sequence shown here is derived from an EMBL/GenBank/DDBJ whole genome shotgun (WGS) entry which is preliminary data.</text>
</comment>
<sequence>MTKGHVQQALDVFAVSIDAYIQTKMKPLLGGTLEWTSILQELDKMRGKGSWTYSTRDPALQLRMLTERLGGLGYPFDEGDPNRTLSSYGSVLRIVRNRLSHGGEFETFDALHAVDTVRTVLAHIGDVDASAKVADIRTTLLGELVDAEQPSTAMSEQVTSVPRNSEEKKADNIRADYVDGLFGQVPWEPWTTVVVGEQEDLDSMRTNRVKESVRGLIETIAESEGPVHQDRVAKLVGLAFGFSRLAPQRAKRILGQISKASVHVDGDGFVWPLGINRDEWLIYRTSTESQRPFHEISPVEIANAVVSLLKADGQGTDTELTRGVLQLFGRMRGSKVATRQVQRGMDYARAMGRMPQP</sequence>
<dbReference type="Pfam" id="PF11784">
    <property type="entry name" value="DUF3320"/>
    <property type="match status" value="1"/>
</dbReference>
<dbReference type="EMBL" id="JANFLP010000013">
    <property type="protein sequence ID" value="MCQ1950813.1"/>
    <property type="molecule type" value="Genomic_DNA"/>
</dbReference>
<reference evidence="3 4" key="1">
    <citation type="submission" date="2022-07" db="EMBL/GenBank/DDBJ databases">
        <title>Novel species in genus Arthrobacter.</title>
        <authorList>
            <person name="Liu Y."/>
        </authorList>
    </citation>
    <scope>NUCLEOTIDE SEQUENCE [LARGE SCALE GENOMIC DNA]</scope>
    <source>
        <strain evidence="4">zg-Y859</strain>
    </source>
</reference>
<evidence type="ECO:0000259" key="2">
    <source>
        <dbReference type="Pfam" id="PF18731"/>
    </source>
</evidence>
<dbReference type="InterPro" id="IPR041650">
    <property type="entry name" value="HEPN_Swt1"/>
</dbReference>
<evidence type="ECO:0000313" key="4">
    <source>
        <dbReference type="Proteomes" id="UP001206924"/>
    </source>
</evidence>
<dbReference type="Pfam" id="PF18731">
    <property type="entry name" value="HEPN_Swt1"/>
    <property type="match status" value="1"/>
</dbReference>
<organism evidence="3 4">
    <name type="scientific">Arthrobacter jinronghuae</name>
    <dbReference type="NCBI Taxonomy" id="2964609"/>
    <lineage>
        <taxon>Bacteria</taxon>
        <taxon>Bacillati</taxon>
        <taxon>Actinomycetota</taxon>
        <taxon>Actinomycetes</taxon>
        <taxon>Micrococcales</taxon>
        <taxon>Micrococcaceae</taxon>
        <taxon>Arthrobacter</taxon>
    </lineage>
</organism>
<dbReference type="Proteomes" id="UP001206924">
    <property type="component" value="Unassembled WGS sequence"/>
</dbReference>
<feature type="domain" description="Swt1-like HEPN" evidence="2">
    <location>
        <begin position="8"/>
        <end position="125"/>
    </location>
</feature>
<dbReference type="InterPro" id="IPR021754">
    <property type="entry name" value="DUF3320"/>
</dbReference>
<accession>A0ABT1NSU6</accession>
<feature type="domain" description="DUF3320" evidence="1">
    <location>
        <begin position="213"/>
        <end position="247"/>
    </location>
</feature>
<proteinExistence type="predicted"/>
<name>A0ABT1NSU6_9MICC</name>
<protein>
    <submittedName>
        <fullName evidence="3">DUF3320 domain-containing protein</fullName>
    </submittedName>
</protein>
<evidence type="ECO:0000259" key="1">
    <source>
        <dbReference type="Pfam" id="PF11784"/>
    </source>
</evidence>
<dbReference type="RefSeq" id="WP_255866024.1">
    <property type="nucleotide sequence ID" value="NZ_CP104263.1"/>
</dbReference>
<gene>
    <name evidence="3" type="ORF">NNX28_12865</name>
</gene>
<evidence type="ECO:0000313" key="3">
    <source>
        <dbReference type="EMBL" id="MCQ1950813.1"/>
    </source>
</evidence>
<keyword evidence="4" id="KW-1185">Reference proteome</keyword>